<accession>A0A0A9ALY2</accession>
<dbReference type="AlphaFoldDB" id="A0A0A9ALY2"/>
<proteinExistence type="predicted"/>
<sequence>MLMMILQETLSLEMVVSCRMQLVKT</sequence>
<reference evidence="1" key="2">
    <citation type="journal article" date="2015" name="Data Brief">
        <title>Shoot transcriptome of the giant reed, Arundo donax.</title>
        <authorList>
            <person name="Barrero R.A."/>
            <person name="Guerrero F.D."/>
            <person name="Moolhuijzen P."/>
            <person name="Goolsby J.A."/>
            <person name="Tidwell J."/>
            <person name="Bellgard S.E."/>
            <person name="Bellgard M.I."/>
        </authorList>
    </citation>
    <scope>NUCLEOTIDE SEQUENCE</scope>
    <source>
        <tissue evidence="1">Shoot tissue taken approximately 20 cm above the soil surface</tissue>
    </source>
</reference>
<reference evidence="1" key="1">
    <citation type="submission" date="2014-09" db="EMBL/GenBank/DDBJ databases">
        <authorList>
            <person name="Magalhaes I.L.F."/>
            <person name="Oliveira U."/>
            <person name="Santos F.R."/>
            <person name="Vidigal T.H.D.A."/>
            <person name="Brescovit A.D."/>
            <person name="Santos A.J."/>
        </authorList>
    </citation>
    <scope>NUCLEOTIDE SEQUENCE</scope>
    <source>
        <tissue evidence="1">Shoot tissue taken approximately 20 cm above the soil surface</tissue>
    </source>
</reference>
<protein>
    <submittedName>
        <fullName evidence="1">Uncharacterized protein</fullName>
    </submittedName>
</protein>
<organism evidence="1">
    <name type="scientific">Arundo donax</name>
    <name type="common">Giant reed</name>
    <name type="synonym">Donax arundinaceus</name>
    <dbReference type="NCBI Taxonomy" id="35708"/>
    <lineage>
        <taxon>Eukaryota</taxon>
        <taxon>Viridiplantae</taxon>
        <taxon>Streptophyta</taxon>
        <taxon>Embryophyta</taxon>
        <taxon>Tracheophyta</taxon>
        <taxon>Spermatophyta</taxon>
        <taxon>Magnoliopsida</taxon>
        <taxon>Liliopsida</taxon>
        <taxon>Poales</taxon>
        <taxon>Poaceae</taxon>
        <taxon>PACMAD clade</taxon>
        <taxon>Arundinoideae</taxon>
        <taxon>Arundineae</taxon>
        <taxon>Arundo</taxon>
    </lineage>
</organism>
<name>A0A0A9ALY2_ARUDO</name>
<dbReference type="EMBL" id="GBRH01247935">
    <property type="protein sequence ID" value="JAD49960.1"/>
    <property type="molecule type" value="Transcribed_RNA"/>
</dbReference>
<evidence type="ECO:0000313" key="1">
    <source>
        <dbReference type="EMBL" id="JAD49960.1"/>
    </source>
</evidence>